<keyword evidence="4" id="KW-1185">Reference proteome</keyword>
<sequence length="436" mass="42437">MLLILILALLASIQAIFFGGGGGGGGQGCCCSCGTPQPASCGCQVQCPPPAPCPACVQQVCPPPPTAYCPQVQPVYIQSCQGSSCGGAAPAAAPCSGSGCGSAAPACSGSGCASAVPACTGSGCGGGGGSSCTGSGCGGGGGGGCRGSSCGGGGGGYATGGGGGYSSYGSSYASPTYYGGGGGAYPAGGGGGGYGYPSYAPIGGGAAPYPAGGGAAPYPAGGGAAPYSAGVVGGGGFTSEPYVPPAPSRAETDLNSVGDVSPKEEYAPQASSKVAAALGKQRSDVQCDQAPLKVKYVMLRAKKGDAGALQDILEEVEEVDHPHSVEATASPLDALELGDDIEKAIEGEDDQSGLSLTDAKCNSKPLRNLILQNIARDDALASKRAIHDAAQKTFPESTVDVICSGTGFTYLVSTTEHCEAQKDNVICFVYKRPLLR</sequence>
<feature type="signal peptide" evidence="2">
    <location>
        <begin position="1"/>
        <end position="15"/>
    </location>
</feature>
<dbReference type="Pfam" id="PF04155">
    <property type="entry name" value="Ground-like"/>
    <property type="match status" value="1"/>
</dbReference>
<dbReference type="InterPro" id="IPR007284">
    <property type="entry name" value="Ground-like_dom"/>
</dbReference>
<dbReference type="WBParaSite" id="HCON_00138290-00001">
    <property type="protein sequence ID" value="HCON_00138290-00001"/>
    <property type="gene ID" value="HCON_00138290"/>
</dbReference>
<organism evidence="4 5">
    <name type="scientific">Haemonchus contortus</name>
    <name type="common">Barber pole worm</name>
    <dbReference type="NCBI Taxonomy" id="6289"/>
    <lineage>
        <taxon>Eukaryota</taxon>
        <taxon>Metazoa</taxon>
        <taxon>Ecdysozoa</taxon>
        <taxon>Nematoda</taxon>
        <taxon>Chromadorea</taxon>
        <taxon>Rhabditida</taxon>
        <taxon>Rhabditina</taxon>
        <taxon>Rhabditomorpha</taxon>
        <taxon>Strongyloidea</taxon>
        <taxon>Trichostrongylidae</taxon>
        <taxon>Haemonchus</taxon>
    </lineage>
</organism>
<name>A0A7I4YRR8_HAECO</name>
<keyword evidence="2" id="KW-0732">Signal</keyword>
<feature type="region of interest" description="Disordered" evidence="1">
    <location>
        <begin position="242"/>
        <end position="268"/>
    </location>
</feature>
<protein>
    <submittedName>
        <fullName evidence="5">Ground-like domain-containing protein</fullName>
    </submittedName>
</protein>
<dbReference type="Proteomes" id="UP000025227">
    <property type="component" value="Unplaced"/>
</dbReference>
<evidence type="ECO:0000313" key="4">
    <source>
        <dbReference type="Proteomes" id="UP000025227"/>
    </source>
</evidence>
<dbReference type="OrthoDB" id="5873923at2759"/>
<evidence type="ECO:0000256" key="2">
    <source>
        <dbReference type="SAM" id="SignalP"/>
    </source>
</evidence>
<evidence type="ECO:0000256" key="1">
    <source>
        <dbReference type="SAM" id="MobiDB-lite"/>
    </source>
</evidence>
<evidence type="ECO:0000313" key="5">
    <source>
        <dbReference type="WBParaSite" id="HCON_00138290-00001"/>
    </source>
</evidence>
<proteinExistence type="predicted"/>
<feature type="domain" description="Ground-like" evidence="3">
    <location>
        <begin position="358"/>
        <end position="430"/>
    </location>
</feature>
<evidence type="ECO:0000259" key="3">
    <source>
        <dbReference type="Pfam" id="PF04155"/>
    </source>
</evidence>
<accession>A0A7I4YRR8</accession>
<dbReference type="AlphaFoldDB" id="A0A7I4YRR8"/>
<reference evidence="5" key="1">
    <citation type="submission" date="2020-12" db="UniProtKB">
        <authorList>
            <consortium name="WormBaseParasite"/>
        </authorList>
    </citation>
    <scope>IDENTIFICATION</scope>
    <source>
        <strain evidence="5">MHco3</strain>
    </source>
</reference>
<feature type="chain" id="PRO_5035465801" evidence="2">
    <location>
        <begin position="16"/>
        <end position="436"/>
    </location>
</feature>